<gene>
    <name evidence="1" type="ORF">TTEB3V08_LOCUS4625</name>
</gene>
<accession>A0A7R9IE05</accession>
<sequence>MGAEGVWFEGESKRPLFMGTRLLHREDERLCLGLLNTLKIPWRIYIVTVIILRTDSVACLTSRPLLTFNYDGPLSKRLSVLNKDTRKALIERKSTVTQRRLSQLSQRSSGLSSTTVPMASMTSMVPRYDTPLPKRKVSFINKAFQPDEQEERLERCSTLKISAGVSLNSWKKGLVNDNNIPLALYLKDDVKRTIAIGEPENAAANHKGRILIPYKDPGLWPEINNELRDCVAVHGVEQTLDADFSASKRKSFANDDPLAGIRSFANDDPLAGIRSFANDDPLAVIRSFANDELQNKYSFAND</sequence>
<dbReference type="AlphaFoldDB" id="A0A7R9IE05"/>
<dbReference type="EMBL" id="OE001338">
    <property type="protein sequence ID" value="CAD7456598.1"/>
    <property type="molecule type" value="Genomic_DNA"/>
</dbReference>
<evidence type="ECO:0000313" key="1">
    <source>
        <dbReference type="EMBL" id="CAD7456598.1"/>
    </source>
</evidence>
<reference evidence="1" key="1">
    <citation type="submission" date="2020-11" db="EMBL/GenBank/DDBJ databases">
        <authorList>
            <person name="Tran Van P."/>
        </authorList>
    </citation>
    <scope>NUCLEOTIDE SEQUENCE</scope>
</reference>
<organism evidence="1">
    <name type="scientific">Timema tahoe</name>
    <dbReference type="NCBI Taxonomy" id="61484"/>
    <lineage>
        <taxon>Eukaryota</taxon>
        <taxon>Metazoa</taxon>
        <taxon>Ecdysozoa</taxon>
        <taxon>Arthropoda</taxon>
        <taxon>Hexapoda</taxon>
        <taxon>Insecta</taxon>
        <taxon>Pterygota</taxon>
        <taxon>Neoptera</taxon>
        <taxon>Polyneoptera</taxon>
        <taxon>Phasmatodea</taxon>
        <taxon>Timematodea</taxon>
        <taxon>Timematoidea</taxon>
        <taxon>Timematidae</taxon>
        <taxon>Timema</taxon>
    </lineage>
</organism>
<protein>
    <submittedName>
        <fullName evidence="1">Uncharacterized protein</fullName>
    </submittedName>
</protein>
<proteinExistence type="predicted"/>
<name>A0A7R9IE05_9NEOP</name>